<accession>A0ABD0K8P2</accession>
<proteinExistence type="predicted"/>
<evidence type="ECO:0000256" key="1">
    <source>
        <dbReference type="SAM" id="MobiDB-lite"/>
    </source>
</evidence>
<protein>
    <submittedName>
        <fullName evidence="2">Uncharacterized protein</fullName>
    </submittedName>
</protein>
<comment type="caution">
    <text evidence="2">The sequence shown here is derived from an EMBL/GenBank/DDBJ whole genome shotgun (WGS) entry which is preliminary data.</text>
</comment>
<evidence type="ECO:0000313" key="3">
    <source>
        <dbReference type="Proteomes" id="UP001519460"/>
    </source>
</evidence>
<dbReference type="AlphaFoldDB" id="A0ABD0K8P2"/>
<feature type="region of interest" description="Disordered" evidence="1">
    <location>
        <begin position="1"/>
        <end position="28"/>
    </location>
</feature>
<evidence type="ECO:0000313" key="2">
    <source>
        <dbReference type="EMBL" id="KAK7483451.1"/>
    </source>
</evidence>
<gene>
    <name evidence="2" type="ORF">BaRGS_00025250</name>
</gene>
<keyword evidence="3" id="KW-1185">Reference proteome</keyword>
<reference evidence="2 3" key="1">
    <citation type="journal article" date="2023" name="Sci. Data">
        <title>Genome assembly of the Korean intertidal mud-creeper Batillaria attramentaria.</title>
        <authorList>
            <person name="Patra A.K."/>
            <person name="Ho P.T."/>
            <person name="Jun S."/>
            <person name="Lee S.J."/>
            <person name="Kim Y."/>
            <person name="Won Y.J."/>
        </authorList>
    </citation>
    <scope>NUCLEOTIDE SEQUENCE [LARGE SCALE GENOMIC DNA]</scope>
    <source>
        <strain evidence="2">Wonlab-2016</strain>
    </source>
</reference>
<organism evidence="2 3">
    <name type="scientific">Batillaria attramentaria</name>
    <dbReference type="NCBI Taxonomy" id="370345"/>
    <lineage>
        <taxon>Eukaryota</taxon>
        <taxon>Metazoa</taxon>
        <taxon>Spiralia</taxon>
        <taxon>Lophotrochozoa</taxon>
        <taxon>Mollusca</taxon>
        <taxon>Gastropoda</taxon>
        <taxon>Caenogastropoda</taxon>
        <taxon>Sorbeoconcha</taxon>
        <taxon>Cerithioidea</taxon>
        <taxon>Batillariidae</taxon>
        <taxon>Batillaria</taxon>
    </lineage>
</organism>
<dbReference type="Proteomes" id="UP001519460">
    <property type="component" value="Unassembled WGS sequence"/>
</dbReference>
<name>A0ABD0K8P2_9CAEN</name>
<sequence>MQSMPNGPWGWLGRDPGSQVWAGNGAGAGHVRRVGQQRVQQIKKRAGTEVPACCNSAVLLTKRSPRTRSLGPHCGWDASRDGMSLYHVSSMF</sequence>
<dbReference type="EMBL" id="JACVVK020000226">
    <property type="protein sequence ID" value="KAK7483451.1"/>
    <property type="molecule type" value="Genomic_DNA"/>
</dbReference>